<dbReference type="InterPro" id="IPR001789">
    <property type="entry name" value="Sig_transdc_resp-reg_receiver"/>
</dbReference>
<dbReference type="Pfam" id="PF00072">
    <property type="entry name" value="Response_reg"/>
    <property type="match status" value="1"/>
</dbReference>
<evidence type="ECO:0000256" key="2">
    <source>
        <dbReference type="PROSITE-ProRule" id="PRU00169"/>
    </source>
</evidence>
<dbReference type="PANTHER" id="PTHR44591">
    <property type="entry name" value="STRESS RESPONSE REGULATOR PROTEIN 1"/>
    <property type="match status" value="1"/>
</dbReference>
<dbReference type="Gene3D" id="3.40.50.2300">
    <property type="match status" value="1"/>
</dbReference>
<protein>
    <submittedName>
        <fullName evidence="4">Response regulator</fullName>
    </submittedName>
</protein>
<evidence type="ECO:0000256" key="1">
    <source>
        <dbReference type="ARBA" id="ARBA00022553"/>
    </source>
</evidence>
<evidence type="ECO:0000259" key="3">
    <source>
        <dbReference type="PROSITE" id="PS50110"/>
    </source>
</evidence>
<feature type="domain" description="Response regulatory" evidence="3">
    <location>
        <begin position="30"/>
        <end position="86"/>
    </location>
</feature>
<dbReference type="EMBL" id="JBHPBY010000241">
    <property type="protein sequence ID" value="MFC1851907.1"/>
    <property type="molecule type" value="Genomic_DNA"/>
</dbReference>
<keyword evidence="5" id="KW-1185">Reference proteome</keyword>
<evidence type="ECO:0000313" key="4">
    <source>
        <dbReference type="EMBL" id="MFC1851907.1"/>
    </source>
</evidence>
<proteinExistence type="predicted"/>
<gene>
    <name evidence="4" type="ORF">ACFL27_17075</name>
</gene>
<name>A0ABV6Z0D7_UNCC1</name>
<dbReference type="InterPro" id="IPR050595">
    <property type="entry name" value="Bact_response_regulator"/>
</dbReference>
<accession>A0ABV6Z0D7</accession>
<sequence>MDSVGIRVVFFSIHLNRRAGIISELSEKYSILIIDDEESILQALQGVFSDEGFIVLTAISGEEGLALLQSEPVDLVFLDIWLPGMD</sequence>
<dbReference type="InterPro" id="IPR011006">
    <property type="entry name" value="CheY-like_superfamily"/>
</dbReference>
<evidence type="ECO:0000313" key="5">
    <source>
        <dbReference type="Proteomes" id="UP001594351"/>
    </source>
</evidence>
<feature type="modified residue" description="4-aspartylphosphate" evidence="2">
    <location>
        <position position="79"/>
    </location>
</feature>
<organism evidence="4 5">
    <name type="scientific">candidate division CSSED10-310 bacterium</name>
    <dbReference type="NCBI Taxonomy" id="2855610"/>
    <lineage>
        <taxon>Bacteria</taxon>
        <taxon>Bacteria division CSSED10-310</taxon>
    </lineage>
</organism>
<dbReference type="SUPFAM" id="SSF52172">
    <property type="entry name" value="CheY-like"/>
    <property type="match status" value="1"/>
</dbReference>
<dbReference type="PROSITE" id="PS50110">
    <property type="entry name" value="RESPONSE_REGULATORY"/>
    <property type="match status" value="1"/>
</dbReference>
<dbReference type="Proteomes" id="UP001594351">
    <property type="component" value="Unassembled WGS sequence"/>
</dbReference>
<dbReference type="PANTHER" id="PTHR44591:SF3">
    <property type="entry name" value="RESPONSE REGULATORY DOMAIN-CONTAINING PROTEIN"/>
    <property type="match status" value="1"/>
</dbReference>
<comment type="caution">
    <text evidence="4">The sequence shown here is derived from an EMBL/GenBank/DDBJ whole genome shotgun (WGS) entry which is preliminary data.</text>
</comment>
<keyword evidence="1 2" id="KW-0597">Phosphoprotein</keyword>
<feature type="non-terminal residue" evidence="4">
    <location>
        <position position="86"/>
    </location>
</feature>
<reference evidence="4 5" key="1">
    <citation type="submission" date="2024-09" db="EMBL/GenBank/DDBJ databases">
        <title>Laminarin stimulates single cell rates of sulfate reduction while oxygen inhibits transcriptomic activity in coastal marine sediment.</title>
        <authorList>
            <person name="Lindsay M."/>
            <person name="Orcutt B."/>
            <person name="Emerson D."/>
            <person name="Stepanauskas R."/>
            <person name="D'Angelo T."/>
        </authorList>
    </citation>
    <scope>NUCLEOTIDE SEQUENCE [LARGE SCALE GENOMIC DNA]</scope>
    <source>
        <strain evidence="4">SAG AM-311-K15</strain>
    </source>
</reference>